<feature type="non-terminal residue" evidence="1">
    <location>
        <position position="1"/>
    </location>
</feature>
<dbReference type="AlphaFoldDB" id="Q4SH11"/>
<evidence type="ECO:0000313" key="1">
    <source>
        <dbReference type="EMBL" id="CAG00071.1"/>
    </source>
</evidence>
<organism evidence="1">
    <name type="scientific">Tetraodon nigroviridis</name>
    <name type="common">Spotted green pufferfish</name>
    <name type="synonym">Chelonodon nigroviridis</name>
    <dbReference type="NCBI Taxonomy" id="99883"/>
    <lineage>
        <taxon>Eukaryota</taxon>
        <taxon>Metazoa</taxon>
        <taxon>Chordata</taxon>
        <taxon>Craniata</taxon>
        <taxon>Vertebrata</taxon>
        <taxon>Euteleostomi</taxon>
        <taxon>Actinopterygii</taxon>
        <taxon>Neopterygii</taxon>
        <taxon>Teleostei</taxon>
        <taxon>Neoteleostei</taxon>
        <taxon>Acanthomorphata</taxon>
        <taxon>Eupercaria</taxon>
        <taxon>Tetraodontiformes</taxon>
        <taxon>Tetradontoidea</taxon>
        <taxon>Tetraodontidae</taxon>
        <taxon>Tetraodon</taxon>
    </lineage>
</organism>
<name>Q4SH11_TETNG</name>
<sequence length="49" mass="5171">VAVQVRLFSPSPPSAKNVMVEVVFQVPCDKKVCVASLVSSETLHENSGG</sequence>
<protein>
    <submittedName>
        <fullName evidence="1">(spotted green pufferfish) hypothetical protein</fullName>
    </submittedName>
</protein>
<reference evidence="1" key="2">
    <citation type="submission" date="2004-02" db="EMBL/GenBank/DDBJ databases">
        <authorList>
            <consortium name="Genoscope"/>
            <consortium name="Whitehead Institute Centre for Genome Research"/>
        </authorList>
    </citation>
    <scope>NUCLEOTIDE SEQUENCE</scope>
</reference>
<dbReference type="KEGG" id="tng:GSTEN00018374G001"/>
<gene>
    <name evidence="1" type="ORF">GSTENG00018374001</name>
</gene>
<proteinExistence type="predicted"/>
<comment type="caution">
    <text evidence="1">The sequence shown here is derived from an EMBL/GenBank/DDBJ whole genome shotgun (WGS) entry which is preliminary data.</text>
</comment>
<reference evidence="1" key="1">
    <citation type="journal article" date="2004" name="Nature">
        <title>Genome duplication in the teleost fish Tetraodon nigroviridis reveals the early vertebrate proto-karyotype.</title>
        <authorList>
            <person name="Jaillon O."/>
            <person name="Aury J.-M."/>
            <person name="Brunet F."/>
            <person name="Petit J.-L."/>
            <person name="Stange-Thomann N."/>
            <person name="Mauceli E."/>
            <person name="Bouneau L."/>
            <person name="Fischer C."/>
            <person name="Ozouf-Costaz C."/>
            <person name="Bernot A."/>
            <person name="Nicaud S."/>
            <person name="Jaffe D."/>
            <person name="Fisher S."/>
            <person name="Lutfalla G."/>
            <person name="Dossat C."/>
            <person name="Segurens B."/>
            <person name="Dasilva C."/>
            <person name="Salanoubat M."/>
            <person name="Levy M."/>
            <person name="Boudet N."/>
            <person name="Castellano S."/>
            <person name="Anthouard V."/>
            <person name="Jubin C."/>
            <person name="Castelli V."/>
            <person name="Katinka M."/>
            <person name="Vacherie B."/>
            <person name="Biemont C."/>
            <person name="Skalli Z."/>
            <person name="Cattolico L."/>
            <person name="Poulain J."/>
            <person name="De Berardinis V."/>
            <person name="Cruaud C."/>
            <person name="Duprat S."/>
            <person name="Brottier P."/>
            <person name="Coutanceau J.-P."/>
            <person name="Gouzy J."/>
            <person name="Parra G."/>
            <person name="Lardier G."/>
            <person name="Chapple C."/>
            <person name="McKernan K.J."/>
            <person name="McEwan P."/>
            <person name="Bosak S."/>
            <person name="Kellis M."/>
            <person name="Volff J.-N."/>
            <person name="Guigo R."/>
            <person name="Zody M.C."/>
            <person name="Mesirov J."/>
            <person name="Lindblad-Toh K."/>
            <person name="Birren B."/>
            <person name="Nusbaum C."/>
            <person name="Kahn D."/>
            <person name="Robinson-Rechavi M."/>
            <person name="Laudet V."/>
            <person name="Schachter V."/>
            <person name="Quetier F."/>
            <person name="Saurin W."/>
            <person name="Scarpelli C."/>
            <person name="Wincker P."/>
            <person name="Lander E.S."/>
            <person name="Weissenbach J."/>
            <person name="Roest Crollius H."/>
        </authorList>
    </citation>
    <scope>NUCLEOTIDE SEQUENCE [LARGE SCALE GENOMIC DNA]</scope>
</reference>
<accession>Q4SH11</accession>
<dbReference type="EMBL" id="CAAE01014589">
    <property type="protein sequence ID" value="CAG00071.1"/>
    <property type="molecule type" value="Genomic_DNA"/>
</dbReference>